<accession>A0A2K8KG33</accession>
<gene>
    <name evidence="2" type="ORF">SCLAR_v1c03200</name>
</gene>
<dbReference type="RefSeq" id="WP_100254211.1">
    <property type="nucleotide sequence ID" value="NZ_CP024870.1"/>
</dbReference>
<name>A0A2K8KG33_9MOLU</name>
<dbReference type="NCBIfam" id="NF038029">
    <property type="entry name" value="LP_plasma"/>
    <property type="match status" value="1"/>
</dbReference>
<dbReference type="PROSITE" id="PS51257">
    <property type="entry name" value="PROKAR_LIPOPROTEIN"/>
    <property type="match status" value="1"/>
</dbReference>
<dbReference type="AlphaFoldDB" id="A0A2K8KG33"/>
<protein>
    <recommendedName>
        <fullName evidence="4">Lipoprotein</fullName>
    </recommendedName>
</protein>
<dbReference type="InterPro" id="IPR054816">
    <property type="entry name" value="Lipoprotein_mollicutes-type_CS"/>
</dbReference>
<keyword evidence="3" id="KW-1185">Reference proteome</keyword>
<feature type="chain" id="PRO_5014675044" description="Lipoprotein" evidence="1">
    <location>
        <begin position="24"/>
        <end position="182"/>
    </location>
</feature>
<proteinExistence type="predicted"/>
<dbReference type="EMBL" id="CP024870">
    <property type="protein sequence ID" value="ATX70650.1"/>
    <property type="molecule type" value="Genomic_DNA"/>
</dbReference>
<organism evidence="2 3">
    <name type="scientific">Spiroplasma clarkii</name>
    <dbReference type="NCBI Taxonomy" id="2139"/>
    <lineage>
        <taxon>Bacteria</taxon>
        <taxon>Bacillati</taxon>
        <taxon>Mycoplasmatota</taxon>
        <taxon>Mollicutes</taxon>
        <taxon>Entomoplasmatales</taxon>
        <taxon>Spiroplasmataceae</taxon>
        <taxon>Spiroplasma</taxon>
    </lineage>
</organism>
<keyword evidence="1" id="KW-0732">Signal</keyword>
<evidence type="ECO:0000256" key="1">
    <source>
        <dbReference type="SAM" id="SignalP"/>
    </source>
</evidence>
<sequence length="182" mass="20473">MKKLLSIIAAGTLMSSTAASVVACDKPSEKDDAKPASAGKAVIENKDMFIAPEMVWSETNSSQTWLINLATLNITFTRENIHEEIVKFISNSLSPILKEALKNNDSLNQTSADKGLTFKQWFDKNIQNIPNNNSFSLLVEKGPHEIRETFDTVFHNKEYKLNDKLLYFNLNNPKASFIFSNK</sequence>
<evidence type="ECO:0000313" key="3">
    <source>
        <dbReference type="Proteomes" id="UP000231179"/>
    </source>
</evidence>
<reference evidence="2 3" key="1">
    <citation type="submission" date="2017-11" db="EMBL/GenBank/DDBJ databases">
        <title>Complete genome sequence of Spiroplasma clarkii CN-5 (DSM 19994).</title>
        <authorList>
            <person name="Tsai Y.-M."/>
            <person name="Chang A."/>
            <person name="Lo W.-S."/>
            <person name="Kuo C.-H."/>
        </authorList>
    </citation>
    <scope>NUCLEOTIDE SEQUENCE [LARGE SCALE GENOMIC DNA]</scope>
    <source>
        <strain evidence="2 3">CN-5</strain>
    </source>
</reference>
<feature type="signal peptide" evidence="1">
    <location>
        <begin position="1"/>
        <end position="23"/>
    </location>
</feature>
<evidence type="ECO:0000313" key="2">
    <source>
        <dbReference type="EMBL" id="ATX70650.1"/>
    </source>
</evidence>
<evidence type="ECO:0008006" key="4">
    <source>
        <dbReference type="Google" id="ProtNLM"/>
    </source>
</evidence>
<dbReference type="Proteomes" id="UP000231179">
    <property type="component" value="Chromosome"/>
</dbReference>